<dbReference type="EMBL" id="JACHFD010000008">
    <property type="protein sequence ID" value="MBB5351666.1"/>
    <property type="molecule type" value="Genomic_DNA"/>
</dbReference>
<evidence type="ECO:0000313" key="3">
    <source>
        <dbReference type="Proteomes" id="UP000557717"/>
    </source>
</evidence>
<dbReference type="Pfam" id="PF13372">
    <property type="entry name" value="Alginate_exp"/>
    <property type="match status" value="1"/>
</dbReference>
<dbReference type="AlphaFoldDB" id="A0A840V3P1"/>
<accession>A0A840V3P1</accession>
<feature type="domain" description="Alginate export" evidence="1">
    <location>
        <begin position="20"/>
        <end position="395"/>
    </location>
</feature>
<name>A0A840V3P1_9BACT</name>
<evidence type="ECO:0000259" key="1">
    <source>
        <dbReference type="Pfam" id="PF13372"/>
    </source>
</evidence>
<proteinExistence type="predicted"/>
<keyword evidence="3" id="KW-1185">Reference proteome</keyword>
<evidence type="ECO:0000313" key="2">
    <source>
        <dbReference type="EMBL" id="MBB5351666.1"/>
    </source>
</evidence>
<dbReference type="Proteomes" id="UP000557717">
    <property type="component" value="Unassembled WGS sequence"/>
</dbReference>
<sequence>MIAWLAASAWVVGADLHWEGHARTMYESYRNPELGLGGLERDAWLQQRFQVLGSWREEASTSLVAEWTWGKTWGKSAPLAPPDQDDLDLLQGFLRTEVEDFEWKLGRQSLVYGSGRLLAQREGANQRLSHDAVRISWRGDEGWQVDAWVASAVKIRPGSFDNRSEPENQRWWGVYGMRTLGEGRGLDVYYLGLREGRSVVVPEGGRETRHTLGVRGWKVDGEWGLDAEGMFQWGRAGDREIIAGAVSFDGRYAISGWRWEPTWHLRLDAISGGQSGEVIHTFHPLFAANNYFNEGGFLSPSNLWNLNPRVEMKPTEDLMLSIGVNFQWRFDAEDAVYAPPFQPVAGAASSRDLGVAWNLLLEWRSAPSTTWSLGYTHHEAGSSLKAVAGMDADYLQLSFRLGF</sequence>
<reference evidence="2 3" key="1">
    <citation type="submission" date="2020-08" db="EMBL/GenBank/DDBJ databases">
        <title>Genomic Encyclopedia of Type Strains, Phase IV (KMG-IV): sequencing the most valuable type-strain genomes for metagenomic binning, comparative biology and taxonomic classification.</title>
        <authorList>
            <person name="Goeker M."/>
        </authorList>
    </citation>
    <scope>NUCLEOTIDE SEQUENCE [LARGE SCALE GENOMIC DNA]</scope>
    <source>
        <strain evidence="2 3">YC6886</strain>
    </source>
</reference>
<gene>
    <name evidence="2" type="ORF">HNR46_001905</name>
</gene>
<comment type="caution">
    <text evidence="2">The sequence shown here is derived from an EMBL/GenBank/DDBJ whole genome shotgun (WGS) entry which is preliminary data.</text>
</comment>
<dbReference type="RefSeq" id="WP_184018037.1">
    <property type="nucleotide sequence ID" value="NZ_JACHFD010000008.1"/>
</dbReference>
<dbReference type="InterPro" id="IPR025388">
    <property type="entry name" value="Alginate_export_dom"/>
</dbReference>
<organism evidence="2 3">
    <name type="scientific">Haloferula luteola</name>
    <dbReference type="NCBI Taxonomy" id="595692"/>
    <lineage>
        <taxon>Bacteria</taxon>
        <taxon>Pseudomonadati</taxon>
        <taxon>Verrucomicrobiota</taxon>
        <taxon>Verrucomicrobiia</taxon>
        <taxon>Verrucomicrobiales</taxon>
        <taxon>Verrucomicrobiaceae</taxon>
        <taxon>Haloferula</taxon>
    </lineage>
</organism>
<protein>
    <recommendedName>
        <fullName evidence="1">Alginate export domain-containing protein</fullName>
    </recommendedName>
</protein>